<dbReference type="SUPFAM" id="SSF117892">
    <property type="entry name" value="Band 7/SPFH domain"/>
    <property type="match status" value="1"/>
</dbReference>
<proteinExistence type="inferred from homology"/>
<sequence>MNSKEKFSKVHFVSLLASLTALILTASLYALKLWYPIEIFSSLIYLGVFTILVGLIAWQSNSLEFKIMRFSDQAKKISGDALFEEEEGTDLAFARRSLIFFERYVVSIFAFAVGIGTLVGLYYFWSKLDIGLVDGLDKRSSNAAAMMMGLASGYFIFASYAGGVSRDVNSSKLRALSGWFYCAAIMLFLLGIFEIMSALNLFDYRKQINYVFIVVLGALALEMVLGVIMESFRPRHSEDERAFLLESRLLTVMTSPGGMVSNIVHVIEYQTGIRVSENSFTLVFKKVLGPIVLVQVLWIYMLTTMVEIKPGYAGIRESFGKVSRDTQGEVIQLQPGLNFKLPWPLGKISIYNVDKLSTFTVGQVKTSSSALGEPPMEEDEYKISNEDKVHVWGRKSHGAHDEGYEDFNYLASDGAKSGNVNSESTKNMLTIKIPVHYQVKDIYKYLYNYKEPQLVLQSLAEQELVSYIGQTDYRSFMGSNRTEASDHLKKIIQDKADKSNLGVNVVFLEIEASHPPVDTVLSHDRVMGAGFESDAKIFKAQTKAKREISSAESYKKQMLEEAKTEKIQRIAFARAQSERFRIQERIYDKSPDIFKLVSYLDFIERDLNGVPKYIFNSPKAAKNIIINFENNKNIGLLKSLSVDED</sequence>
<evidence type="ECO:0000313" key="5">
    <source>
        <dbReference type="EMBL" id="WDE98373.1"/>
    </source>
</evidence>
<feature type="transmembrane region" description="Helical" evidence="3">
    <location>
        <begin position="37"/>
        <end position="58"/>
    </location>
</feature>
<dbReference type="GO" id="GO:0008233">
    <property type="term" value="F:peptidase activity"/>
    <property type="evidence" value="ECO:0007669"/>
    <property type="project" value="UniProtKB-KW"/>
</dbReference>
<dbReference type="EMBL" id="CP117812">
    <property type="protein sequence ID" value="WDE98373.1"/>
    <property type="molecule type" value="Genomic_DNA"/>
</dbReference>
<feature type="transmembrane region" description="Helical" evidence="3">
    <location>
        <begin position="176"/>
        <end position="202"/>
    </location>
</feature>
<keyword evidence="5" id="KW-0378">Hydrolase</keyword>
<evidence type="ECO:0000259" key="4">
    <source>
        <dbReference type="SMART" id="SM00244"/>
    </source>
</evidence>
<evidence type="ECO:0000313" key="6">
    <source>
        <dbReference type="Proteomes" id="UP001214250"/>
    </source>
</evidence>
<feature type="transmembrane region" description="Helical" evidence="3">
    <location>
        <begin position="287"/>
        <end position="306"/>
    </location>
</feature>
<evidence type="ECO:0000256" key="3">
    <source>
        <dbReference type="SAM" id="Phobius"/>
    </source>
</evidence>
<dbReference type="CDD" id="cd03404">
    <property type="entry name" value="SPFH_HflK"/>
    <property type="match status" value="1"/>
</dbReference>
<dbReference type="InterPro" id="IPR010201">
    <property type="entry name" value="HflK"/>
</dbReference>
<accession>A0ABY7VVX2</accession>
<dbReference type="PANTHER" id="PTHR42911">
    <property type="entry name" value="MODULATOR OF FTSH PROTEASE HFLC"/>
    <property type="match status" value="1"/>
</dbReference>
<evidence type="ECO:0000256" key="1">
    <source>
        <dbReference type="ARBA" id="ARBA00004167"/>
    </source>
</evidence>
<feature type="transmembrane region" description="Helical" evidence="3">
    <location>
        <begin position="12"/>
        <end position="31"/>
    </location>
</feature>
<gene>
    <name evidence="5" type="ORF">PQO03_21405</name>
</gene>
<evidence type="ECO:0000256" key="2">
    <source>
        <dbReference type="ARBA" id="ARBA00006971"/>
    </source>
</evidence>
<name>A0ABY7VVX2_9BACT</name>
<dbReference type="GO" id="GO:0006508">
    <property type="term" value="P:proteolysis"/>
    <property type="evidence" value="ECO:0007669"/>
    <property type="project" value="UniProtKB-KW"/>
</dbReference>
<reference evidence="5 6" key="1">
    <citation type="submission" date="2023-02" db="EMBL/GenBank/DDBJ databases">
        <title>Genome sequence of Lentisphaera profundi SAORIC-696.</title>
        <authorList>
            <person name="Kim e."/>
            <person name="Cho J.-C."/>
            <person name="Choi A."/>
            <person name="Kang I."/>
        </authorList>
    </citation>
    <scope>NUCLEOTIDE SEQUENCE [LARGE SCALE GENOMIC DNA]</scope>
    <source>
        <strain evidence="5 6">SAORIC-696</strain>
    </source>
</reference>
<organism evidence="5 6">
    <name type="scientific">Lentisphaera profundi</name>
    <dbReference type="NCBI Taxonomy" id="1658616"/>
    <lineage>
        <taxon>Bacteria</taxon>
        <taxon>Pseudomonadati</taxon>
        <taxon>Lentisphaerota</taxon>
        <taxon>Lentisphaeria</taxon>
        <taxon>Lentisphaerales</taxon>
        <taxon>Lentisphaeraceae</taxon>
        <taxon>Lentisphaera</taxon>
    </lineage>
</organism>
<dbReference type="SMART" id="SM00244">
    <property type="entry name" value="PHB"/>
    <property type="match status" value="1"/>
</dbReference>
<dbReference type="RefSeq" id="WP_274153247.1">
    <property type="nucleotide sequence ID" value="NZ_CP117812.1"/>
</dbReference>
<comment type="subcellular location">
    <subcellularLocation>
        <location evidence="1">Membrane</location>
        <topology evidence="1">Single-pass membrane protein</topology>
    </subcellularLocation>
</comment>
<feature type="domain" description="Band 7" evidence="4">
    <location>
        <begin position="303"/>
        <end position="527"/>
    </location>
</feature>
<feature type="transmembrane region" description="Helical" evidence="3">
    <location>
        <begin position="208"/>
        <end position="228"/>
    </location>
</feature>
<keyword evidence="6" id="KW-1185">Reference proteome</keyword>
<keyword evidence="3" id="KW-0812">Transmembrane</keyword>
<dbReference type="Gene3D" id="3.30.479.30">
    <property type="entry name" value="Band 7 domain"/>
    <property type="match status" value="1"/>
</dbReference>
<comment type="similarity">
    <text evidence="2">Belongs to the band 7/mec-2 family. HflK subfamily.</text>
</comment>
<feature type="transmembrane region" description="Helical" evidence="3">
    <location>
        <begin position="104"/>
        <end position="125"/>
    </location>
</feature>
<protein>
    <submittedName>
        <fullName evidence="5">Protease modulator HflK</fullName>
    </submittedName>
</protein>
<keyword evidence="5" id="KW-0645">Protease</keyword>
<dbReference type="InterPro" id="IPR036013">
    <property type="entry name" value="Band_7/SPFH_dom_sf"/>
</dbReference>
<dbReference type="InterPro" id="IPR001107">
    <property type="entry name" value="Band_7"/>
</dbReference>
<dbReference type="Pfam" id="PF01145">
    <property type="entry name" value="Band_7"/>
    <property type="match status" value="1"/>
</dbReference>
<keyword evidence="3" id="KW-1133">Transmembrane helix</keyword>
<keyword evidence="3" id="KW-0472">Membrane</keyword>
<feature type="transmembrane region" description="Helical" evidence="3">
    <location>
        <begin position="145"/>
        <end position="164"/>
    </location>
</feature>
<dbReference type="Proteomes" id="UP001214250">
    <property type="component" value="Chromosome 2"/>
</dbReference>
<dbReference type="PANTHER" id="PTHR42911:SF1">
    <property type="entry name" value="MODULATOR OF FTSH PROTEASE HFLC"/>
    <property type="match status" value="1"/>
</dbReference>